<name>A0AAD7AYF1_9AGAR</name>
<dbReference type="CDD" id="cd18186">
    <property type="entry name" value="BTB_POZ_ZBTB_KLHL-like"/>
    <property type="match status" value="1"/>
</dbReference>
<dbReference type="Gene3D" id="3.30.710.10">
    <property type="entry name" value="Potassium Channel Kv1.1, Chain A"/>
    <property type="match status" value="1"/>
</dbReference>
<organism evidence="2 3">
    <name type="scientific">Roridomyces roridus</name>
    <dbReference type="NCBI Taxonomy" id="1738132"/>
    <lineage>
        <taxon>Eukaryota</taxon>
        <taxon>Fungi</taxon>
        <taxon>Dikarya</taxon>
        <taxon>Basidiomycota</taxon>
        <taxon>Agaricomycotina</taxon>
        <taxon>Agaricomycetes</taxon>
        <taxon>Agaricomycetidae</taxon>
        <taxon>Agaricales</taxon>
        <taxon>Marasmiineae</taxon>
        <taxon>Mycenaceae</taxon>
        <taxon>Roridomyces</taxon>
    </lineage>
</organism>
<keyword evidence="3" id="KW-1185">Reference proteome</keyword>
<evidence type="ECO:0000313" key="2">
    <source>
        <dbReference type="EMBL" id="KAJ7604130.1"/>
    </source>
</evidence>
<dbReference type="PROSITE" id="PS50097">
    <property type="entry name" value="BTB"/>
    <property type="match status" value="1"/>
</dbReference>
<dbReference type="EMBL" id="JARKIF010000115">
    <property type="protein sequence ID" value="KAJ7604130.1"/>
    <property type="molecule type" value="Genomic_DNA"/>
</dbReference>
<dbReference type="AlphaFoldDB" id="A0AAD7AYF1"/>
<gene>
    <name evidence="2" type="ORF">FB45DRAFT_1013709</name>
</gene>
<dbReference type="Pfam" id="PF00651">
    <property type="entry name" value="BTB"/>
    <property type="match status" value="1"/>
</dbReference>
<feature type="domain" description="BTB" evidence="1">
    <location>
        <begin position="16"/>
        <end position="91"/>
    </location>
</feature>
<accession>A0AAD7AYF1</accession>
<protein>
    <recommendedName>
        <fullName evidence="1">BTB domain-containing protein</fullName>
    </recommendedName>
</protein>
<evidence type="ECO:0000259" key="1">
    <source>
        <dbReference type="PROSITE" id="PS50097"/>
    </source>
</evidence>
<comment type="caution">
    <text evidence="2">The sequence shown here is derived from an EMBL/GenBank/DDBJ whole genome shotgun (WGS) entry which is preliminary data.</text>
</comment>
<dbReference type="SMART" id="SM00225">
    <property type="entry name" value="BTB"/>
    <property type="match status" value="1"/>
</dbReference>
<dbReference type="SUPFAM" id="SSF54695">
    <property type="entry name" value="POZ domain"/>
    <property type="match status" value="1"/>
</dbReference>
<dbReference type="InterPro" id="IPR000210">
    <property type="entry name" value="BTB/POZ_dom"/>
</dbReference>
<proteinExistence type="predicted"/>
<evidence type="ECO:0000313" key="3">
    <source>
        <dbReference type="Proteomes" id="UP001221142"/>
    </source>
</evidence>
<reference evidence="2" key="1">
    <citation type="submission" date="2023-03" db="EMBL/GenBank/DDBJ databases">
        <title>Massive genome expansion in bonnet fungi (Mycena s.s.) driven by repeated elements and novel gene families across ecological guilds.</title>
        <authorList>
            <consortium name="Lawrence Berkeley National Laboratory"/>
            <person name="Harder C.B."/>
            <person name="Miyauchi S."/>
            <person name="Viragh M."/>
            <person name="Kuo A."/>
            <person name="Thoen E."/>
            <person name="Andreopoulos B."/>
            <person name="Lu D."/>
            <person name="Skrede I."/>
            <person name="Drula E."/>
            <person name="Henrissat B."/>
            <person name="Morin E."/>
            <person name="Kohler A."/>
            <person name="Barry K."/>
            <person name="LaButti K."/>
            <person name="Morin E."/>
            <person name="Salamov A."/>
            <person name="Lipzen A."/>
            <person name="Mereny Z."/>
            <person name="Hegedus B."/>
            <person name="Baldrian P."/>
            <person name="Stursova M."/>
            <person name="Weitz H."/>
            <person name="Taylor A."/>
            <person name="Grigoriev I.V."/>
            <person name="Nagy L.G."/>
            <person name="Martin F."/>
            <person name="Kauserud H."/>
        </authorList>
    </citation>
    <scope>NUCLEOTIDE SEQUENCE</scope>
    <source>
        <strain evidence="2">9284</strain>
    </source>
</reference>
<sequence length="295" mass="33897">MQVDNTPHRRPELWFDDGSIVIQAENTQFRVHRSILAARSPVFKDMLSFPQPPDAGSESAEGCPLVRLHDSSAEVAVFLKAIFDSALTEFETVVGVLRLSHKYNVEYLRRRALIHLSSAFSTTLSRWDKILARAHSDEPLARALSMELNSWAMPRVGTLFAVLMPLVREVGAVWILPHLFYYLSSQFRNLSDEIFKIWTNIGIDGSPKECAQARLWAIDHTVEMTRTFPSVPLEVWREADWHLLEERVCWNCLIALREKHRAARQAFWDKLPGTYGLPPWEELEKMKVEAIGNIF</sequence>
<dbReference type="Proteomes" id="UP001221142">
    <property type="component" value="Unassembled WGS sequence"/>
</dbReference>
<dbReference type="InterPro" id="IPR011333">
    <property type="entry name" value="SKP1/BTB/POZ_sf"/>
</dbReference>